<keyword evidence="10 13" id="KW-0472">Membrane</keyword>
<sequence>MISRITKIVLPVLLALLLGVAPLALANSEAGNASHVEAPATGVHGTTAAAVQSGHGTLAKEAAPAEEKEEGISTAQYKDFFWRTVNFIALMIILIKFLAKPIGSGISGRQQRVKEELEDLKAKRDEAERSYKEFEARLAGMEREMDSVVEKAIAQAENEKIRIIADAERMAEDIKRQAKAAVQAELVKTRRMLRDEVADQAAAMAEELIVKNLTPADQVAITEQYLDRVGAVQ</sequence>
<keyword evidence="9" id="KW-0406">Ion transport</keyword>
<dbReference type="InterPro" id="IPR002146">
    <property type="entry name" value="ATP_synth_b/b'su_bac/chlpt"/>
</dbReference>
<organism evidence="14">
    <name type="scientific">hydrothermal vent metagenome</name>
    <dbReference type="NCBI Taxonomy" id="652676"/>
    <lineage>
        <taxon>unclassified sequences</taxon>
        <taxon>metagenomes</taxon>
        <taxon>ecological metagenomes</taxon>
    </lineage>
</organism>
<keyword evidence="14" id="KW-0378">Hydrolase</keyword>
<evidence type="ECO:0000256" key="13">
    <source>
        <dbReference type="SAM" id="Phobius"/>
    </source>
</evidence>
<comment type="subcellular location">
    <subcellularLocation>
        <location evidence="2">Endomembrane system</location>
    </subcellularLocation>
    <subcellularLocation>
        <location evidence="1">Membrane</location>
        <topology evidence="1">Single-pass membrane protein</topology>
    </subcellularLocation>
</comment>
<reference evidence="14" key="1">
    <citation type="submission" date="2018-06" db="EMBL/GenBank/DDBJ databases">
        <authorList>
            <person name="Zhirakovskaya E."/>
        </authorList>
    </citation>
    <scope>NUCLEOTIDE SEQUENCE</scope>
</reference>
<proteinExistence type="inferred from homology"/>
<dbReference type="EC" id="3.6.3.14" evidence="14"/>
<feature type="coiled-coil region" evidence="12">
    <location>
        <begin position="110"/>
        <end position="184"/>
    </location>
</feature>
<keyword evidence="12" id="KW-0175">Coiled coil</keyword>
<dbReference type="PANTHER" id="PTHR33445">
    <property type="entry name" value="ATP SYNTHASE SUBUNIT B', CHLOROPLASTIC"/>
    <property type="match status" value="1"/>
</dbReference>
<gene>
    <name evidence="14" type="ORF">MNBD_DELTA04-403</name>
</gene>
<comment type="similarity">
    <text evidence="3">Belongs to the ATPase B chain family.</text>
</comment>
<evidence type="ECO:0000256" key="6">
    <source>
        <dbReference type="ARBA" id="ARBA00022692"/>
    </source>
</evidence>
<keyword evidence="6 13" id="KW-0812">Transmembrane</keyword>
<dbReference type="GO" id="GO:0016787">
    <property type="term" value="F:hydrolase activity"/>
    <property type="evidence" value="ECO:0007669"/>
    <property type="project" value="UniProtKB-KW"/>
</dbReference>
<dbReference type="AlphaFoldDB" id="A0A3B0V9P7"/>
<dbReference type="GO" id="GO:0045259">
    <property type="term" value="C:proton-transporting ATP synthase complex"/>
    <property type="evidence" value="ECO:0007669"/>
    <property type="project" value="UniProtKB-KW"/>
</dbReference>
<dbReference type="HAMAP" id="MF_01398">
    <property type="entry name" value="ATP_synth_b_bprime"/>
    <property type="match status" value="1"/>
</dbReference>
<feature type="transmembrane region" description="Helical" evidence="13">
    <location>
        <begin position="80"/>
        <end position="99"/>
    </location>
</feature>
<dbReference type="EMBL" id="UOEY01000079">
    <property type="protein sequence ID" value="VAW39571.1"/>
    <property type="molecule type" value="Genomic_DNA"/>
</dbReference>
<dbReference type="GO" id="GO:0015986">
    <property type="term" value="P:proton motive force-driven ATP synthesis"/>
    <property type="evidence" value="ECO:0007669"/>
    <property type="project" value="InterPro"/>
</dbReference>
<keyword evidence="4" id="KW-0813">Transport</keyword>
<accession>A0A3B0V9P7</accession>
<evidence type="ECO:0000256" key="4">
    <source>
        <dbReference type="ARBA" id="ARBA00022448"/>
    </source>
</evidence>
<evidence type="ECO:0000256" key="9">
    <source>
        <dbReference type="ARBA" id="ARBA00023065"/>
    </source>
</evidence>
<evidence type="ECO:0000256" key="2">
    <source>
        <dbReference type="ARBA" id="ARBA00004308"/>
    </source>
</evidence>
<evidence type="ECO:0000256" key="8">
    <source>
        <dbReference type="ARBA" id="ARBA00022989"/>
    </source>
</evidence>
<dbReference type="GO" id="GO:0046961">
    <property type="term" value="F:proton-transporting ATPase activity, rotational mechanism"/>
    <property type="evidence" value="ECO:0007669"/>
    <property type="project" value="TreeGrafter"/>
</dbReference>
<evidence type="ECO:0000256" key="5">
    <source>
        <dbReference type="ARBA" id="ARBA00022547"/>
    </source>
</evidence>
<evidence type="ECO:0000313" key="14">
    <source>
        <dbReference type="EMBL" id="VAW39571.1"/>
    </source>
</evidence>
<evidence type="ECO:0000256" key="3">
    <source>
        <dbReference type="ARBA" id="ARBA00005513"/>
    </source>
</evidence>
<keyword evidence="8 13" id="KW-1133">Transmembrane helix</keyword>
<keyword evidence="7" id="KW-0375">Hydrogen ion transport</keyword>
<evidence type="ECO:0000256" key="7">
    <source>
        <dbReference type="ARBA" id="ARBA00022781"/>
    </source>
</evidence>
<dbReference type="CDD" id="cd06503">
    <property type="entry name" value="ATP-synt_Fo_b"/>
    <property type="match status" value="1"/>
</dbReference>
<evidence type="ECO:0000256" key="12">
    <source>
        <dbReference type="SAM" id="Coils"/>
    </source>
</evidence>
<dbReference type="InterPro" id="IPR050059">
    <property type="entry name" value="ATP_synthase_B_chain"/>
</dbReference>
<dbReference type="PANTHER" id="PTHR33445:SF1">
    <property type="entry name" value="ATP SYNTHASE SUBUNIT B"/>
    <property type="match status" value="1"/>
</dbReference>
<name>A0A3B0V9P7_9ZZZZ</name>
<protein>
    <submittedName>
        <fullName evidence="14">ATP synthase F0 sector subunit b</fullName>
        <ecNumber evidence="14">3.6.3.14</ecNumber>
    </submittedName>
</protein>
<evidence type="ECO:0000256" key="10">
    <source>
        <dbReference type="ARBA" id="ARBA00023136"/>
    </source>
</evidence>
<dbReference type="Pfam" id="PF00430">
    <property type="entry name" value="ATP-synt_B"/>
    <property type="match status" value="1"/>
</dbReference>
<keyword evidence="5" id="KW-0138">CF(0)</keyword>
<dbReference type="GO" id="GO:0012505">
    <property type="term" value="C:endomembrane system"/>
    <property type="evidence" value="ECO:0007669"/>
    <property type="project" value="UniProtKB-SubCell"/>
</dbReference>
<comment type="function">
    <text evidence="11">F(1)F(0) ATP synthase produces ATP from ADP in the presence of a proton or sodium gradient. F-type ATPases consist of two structural domains, F(1) containing the extramembraneous catalytic core and F(0) containing the membrane proton channel, linked together by a central stalk and a peripheral stalk. During catalysis, ATP synthesis in the catalytic domain of F(1) is coupled via a rotary mechanism of the central stalk subunits to proton translocation.</text>
</comment>
<evidence type="ECO:0000256" key="11">
    <source>
        <dbReference type="ARBA" id="ARBA00025198"/>
    </source>
</evidence>
<evidence type="ECO:0000256" key="1">
    <source>
        <dbReference type="ARBA" id="ARBA00004167"/>
    </source>
</evidence>